<dbReference type="Proteomes" id="UP000253729">
    <property type="component" value="Unassembled WGS sequence"/>
</dbReference>
<dbReference type="AlphaFoldDB" id="A0A3F3QC25"/>
<name>A0A3F3QC25_9EURO</name>
<accession>A0A3F3QC25</accession>
<reference evidence="1 2" key="1">
    <citation type="submission" date="2018-07" db="EMBL/GenBank/DDBJ databases">
        <title>The genomes of Aspergillus section Nigri reveals drivers in fungal speciation.</title>
        <authorList>
            <consortium name="DOE Joint Genome Institute"/>
            <person name="Vesth T.C."/>
            <person name="Nybo J."/>
            <person name="Theobald S."/>
            <person name="Brandl J."/>
            <person name="Frisvad J.C."/>
            <person name="Nielsen K.F."/>
            <person name="Lyhne E.K."/>
            <person name="Kogle M.E."/>
            <person name="Kuo A."/>
            <person name="Riley R."/>
            <person name="Clum A."/>
            <person name="Nolan M."/>
            <person name="Lipzen A."/>
            <person name="Salamov A."/>
            <person name="Henrissat B."/>
            <person name="Wiebenga A."/>
            <person name="De vries R.P."/>
            <person name="Grigoriev I.V."/>
            <person name="Mortensen U.H."/>
            <person name="Andersen M.R."/>
            <person name="Baker S.E."/>
        </authorList>
    </citation>
    <scope>NUCLEOTIDE SEQUENCE [LARGE SCALE GENOMIC DNA]</scope>
    <source>
        <strain evidence="1 2">CBS 139.54b</strain>
    </source>
</reference>
<dbReference type="GeneID" id="38133680"/>
<dbReference type="EMBL" id="KZ852038">
    <property type="protein sequence ID" value="RDH36326.1"/>
    <property type="molecule type" value="Genomic_DNA"/>
</dbReference>
<evidence type="ECO:0000313" key="2">
    <source>
        <dbReference type="Proteomes" id="UP000253729"/>
    </source>
</evidence>
<protein>
    <submittedName>
        <fullName evidence="1">Uncharacterized protein</fullName>
    </submittedName>
</protein>
<dbReference type="RefSeq" id="XP_026629348.1">
    <property type="nucleotide sequence ID" value="XM_026765324.1"/>
</dbReference>
<evidence type="ECO:0000313" key="1">
    <source>
        <dbReference type="EMBL" id="RDH36326.1"/>
    </source>
</evidence>
<gene>
    <name evidence="1" type="ORF">BDQ94DRAFT_138897</name>
</gene>
<sequence length="72" mass="8081">MQPWKPEMRASHPPPFSSWRNAFNNTSSFQFRLIGWGEINSQKGEDPGEAREVLIIHLPASVPSHGSAYSLC</sequence>
<keyword evidence="2" id="KW-1185">Reference proteome</keyword>
<organism evidence="1 2">
    <name type="scientific">Aspergillus welwitschiae</name>
    <dbReference type="NCBI Taxonomy" id="1341132"/>
    <lineage>
        <taxon>Eukaryota</taxon>
        <taxon>Fungi</taxon>
        <taxon>Dikarya</taxon>
        <taxon>Ascomycota</taxon>
        <taxon>Pezizomycotina</taxon>
        <taxon>Eurotiomycetes</taxon>
        <taxon>Eurotiomycetidae</taxon>
        <taxon>Eurotiales</taxon>
        <taxon>Aspergillaceae</taxon>
        <taxon>Aspergillus</taxon>
        <taxon>Aspergillus subgen. Circumdati</taxon>
    </lineage>
</organism>
<proteinExistence type="predicted"/>